<reference evidence="6" key="1">
    <citation type="submission" date="2022-06" db="EMBL/GenBank/DDBJ databases">
        <title>A novel DMS-producing enzyme.</title>
        <authorList>
            <person name="Zhang Y."/>
        </authorList>
    </citation>
    <scope>NUCLEOTIDE SEQUENCE</scope>
    <source>
        <strain evidence="6">RT37</strain>
    </source>
</reference>
<dbReference type="InterPro" id="IPR011078">
    <property type="entry name" value="PyrdxlP_homeostasis"/>
</dbReference>
<gene>
    <name evidence="6" type="ORF">NFG58_19395</name>
</gene>
<protein>
    <recommendedName>
        <fullName evidence="2">Pyridoxal phosphate homeostasis protein</fullName>
        <shortName evidence="2">PLP homeostasis protein</shortName>
    </recommendedName>
</protein>
<dbReference type="AlphaFoldDB" id="A0AAU7KIL5"/>
<sequence length="231" mass="24834">MTTTIAESLTQARTRLNQALAKAGRAPDAALLLAVSKTKPADMIRDAYALGQRDFGENYLQEALDKQAQLGDCPGIHWHFIGPLQSNKTRDVASHFDWVHGVDRAKIAQRLSDQRPDGLPALNICLQVNVSGEATKSGVSLEELPELASLAAALPHVRLRGLMAIPAPSEDPEAQREPFRLLAEALSSLRRELPDAPLDTLSMGMSADLEAAVAEGATIVRLGTAIFGSRQ</sequence>
<dbReference type="FunFam" id="3.20.20.10:FF:000018">
    <property type="entry name" value="Pyridoxal phosphate homeostasis protein"/>
    <property type="match status" value="1"/>
</dbReference>
<dbReference type="CDD" id="cd06824">
    <property type="entry name" value="PLPDE_III_Yggs_like"/>
    <property type="match status" value="1"/>
</dbReference>
<proteinExistence type="inferred from homology"/>
<evidence type="ECO:0000256" key="2">
    <source>
        <dbReference type="HAMAP-Rule" id="MF_02087"/>
    </source>
</evidence>
<comment type="similarity">
    <text evidence="2 4">Belongs to the pyridoxal phosphate-binding protein YggS/PROSC family.</text>
</comment>
<evidence type="ECO:0000256" key="1">
    <source>
        <dbReference type="ARBA" id="ARBA00022898"/>
    </source>
</evidence>
<dbReference type="PIRSF" id="PIRSF004848">
    <property type="entry name" value="YBL036c_PLPDEIII"/>
    <property type="match status" value="1"/>
</dbReference>
<dbReference type="SUPFAM" id="SSF51419">
    <property type="entry name" value="PLP-binding barrel"/>
    <property type="match status" value="1"/>
</dbReference>
<evidence type="ECO:0000256" key="4">
    <source>
        <dbReference type="RuleBase" id="RU004514"/>
    </source>
</evidence>
<dbReference type="InterPro" id="IPR029066">
    <property type="entry name" value="PLP-binding_barrel"/>
</dbReference>
<organism evidence="6">
    <name type="scientific">Halomonas sp. RT37</name>
    <dbReference type="NCBI Taxonomy" id="2950872"/>
    <lineage>
        <taxon>Bacteria</taxon>
        <taxon>Pseudomonadati</taxon>
        <taxon>Pseudomonadota</taxon>
        <taxon>Gammaproteobacteria</taxon>
        <taxon>Oceanospirillales</taxon>
        <taxon>Halomonadaceae</taxon>
        <taxon>Halomonas</taxon>
    </lineage>
</organism>
<keyword evidence="1 2" id="KW-0663">Pyridoxal phosphate</keyword>
<dbReference type="RefSeq" id="WP_045993282.1">
    <property type="nucleotide sequence ID" value="NZ_CP098827.1"/>
</dbReference>
<comment type="cofactor">
    <cofactor evidence="3">
        <name>pyridoxal 5'-phosphate</name>
        <dbReference type="ChEBI" id="CHEBI:597326"/>
    </cofactor>
</comment>
<dbReference type="GO" id="GO:0030170">
    <property type="term" value="F:pyridoxal phosphate binding"/>
    <property type="evidence" value="ECO:0007669"/>
    <property type="project" value="UniProtKB-UniRule"/>
</dbReference>
<name>A0AAU7KIL5_9GAMM</name>
<dbReference type="Gene3D" id="3.20.20.10">
    <property type="entry name" value="Alanine racemase"/>
    <property type="match status" value="1"/>
</dbReference>
<dbReference type="Pfam" id="PF01168">
    <property type="entry name" value="Ala_racemase_N"/>
    <property type="match status" value="1"/>
</dbReference>
<evidence type="ECO:0000259" key="5">
    <source>
        <dbReference type="Pfam" id="PF01168"/>
    </source>
</evidence>
<evidence type="ECO:0000256" key="3">
    <source>
        <dbReference type="PIRSR" id="PIRSR004848-1"/>
    </source>
</evidence>
<dbReference type="PANTHER" id="PTHR10146">
    <property type="entry name" value="PROLINE SYNTHETASE CO-TRANSCRIBED BACTERIAL HOMOLOG PROTEIN"/>
    <property type="match status" value="1"/>
</dbReference>
<dbReference type="HAMAP" id="MF_02087">
    <property type="entry name" value="PLP_homeostasis"/>
    <property type="match status" value="1"/>
</dbReference>
<comment type="function">
    <text evidence="2">Pyridoxal 5'-phosphate (PLP)-binding protein, which is involved in PLP homeostasis.</text>
</comment>
<dbReference type="EMBL" id="CP098827">
    <property type="protein sequence ID" value="XBO70738.1"/>
    <property type="molecule type" value="Genomic_DNA"/>
</dbReference>
<accession>A0AAU7KIL5</accession>
<evidence type="ECO:0000313" key="6">
    <source>
        <dbReference type="EMBL" id="XBO70738.1"/>
    </source>
</evidence>
<dbReference type="PROSITE" id="PS01211">
    <property type="entry name" value="UPF0001"/>
    <property type="match status" value="1"/>
</dbReference>
<dbReference type="PANTHER" id="PTHR10146:SF14">
    <property type="entry name" value="PYRIDOXAL PHOSPHATE HOMEOSTASIS PROTEIN"/>
    <property type="match status" value="1"/>
</dbReference>
<feature type="modified residue" description="N6-(pyridoxal phosphate)lysine" evidence="2 3">
    <location>
        <position position="37"/>
    </location>
</feature>
<dbReference type="InterPro" id="IPR001608">
    <property type="entry name" value="Ala_racemase_N"/>
</dbReference>
<dbReference type="NCBIfam" id="TIGR00044">
    <property type="entry name" value="YggS family pyridoxal phosphate-dependent enzyme"/>
    <property type="match status" value="1"/>
</dbReference>
<feature type="domain" description="Alanine racemase N-terminal" evidence="5">
    <location>
        <begin position="26"/>
        <end position="230"/>
    </location>
</feature>